<dbReference type="AlphaFoldDB" id="A0A5F1Z1D4"/>
<dbReference type="Pfam" id="PF00583">
    <property type="entry name" value="Acetyltransf_1"/>
    <property type="match status" value="1"/>
</dbReference>
<dbReference type="PROSITE" id="PS51186">
    <property type="entry name" value="GNAT"/>
    <property type="match status" value="1"/>
</dbReference>
<dbReference type="InterPro" id="IPR000182">
    <property type="entry name" value="GNAT_dom"/>
</dbReference>
<dbReference type="OrthoDB" id="9804948at2"/>
<name>A0A5F1Z1D4_9LEPT</name>
<dbReference type="SUPFAM" id="SSF55729">
    <property type="entry name" value="Acyl-CoA N-acyltransferases (Nat)"/>
    <property type="match status" value="1"/>
</dbReference>
<comment type="caution">
    <text evidence="2">The sequence shown here is derived from an EMBL/GenBank/DDBJ whole genome shotgun (WGS) entry which is preliminary data.</text>
</comment>
<accession>A0A5F1Z1D4</accession>
<feature type="domain" description="N-acetyltransferase" evidence="1">
    <location>
        <begin position="15"/>
        <end position="151"/>
    </location>
</feature>
<keyword evidence="3" id="KW-1185">Reference proteome</keyword>
<dbReference type="Proteomes" id="UP000298277">
    <property type="component" value="Unassembled WGS sequence"/>
</dbReference>
<gene>
    <name evidence="2" type="ORF">EHQ17_14505</name>
</gene>
<sequence>MGIVHGGLDLNLDWVRIDRNKLDLLDRFLSLAGDSLSTFRYFRNRPTSAIENHIVTVLLLADDHPVAYGHLDPDDSKIWLGIAVVQSAKGLGYGKLMMNYLIRFATEHKIEKLTLSVDKPNSTAIRLYIKNGFVKVGETEKYEIYEWLNENRG</sequence>
<evidence type="ECO:0000259" key="1">
    <source>
        <dbReference type="PROSITE" id="PS51186"/>
    </source>
</evidence>
<dbReference type="CDD" id="cd04301">
    <property type="entry name" value="NAT_SF"/>
    <property type="match status" value="1"/>
</dbReference>
<evidence type="ECO:0000313" key="2">
    <source>
        <dbReference type="EMBL" id="TGK30931.1"/>
    </source>
</evidence>
<organism evidence="2 3">
    <name type="scientific">Leptospira gomenensis</name>
    <dbReference type="NCBI Taxonomy" id="2484974"/>
    <lineage>
        <taxon>Bacteria</taxon>
        <taxon>Pseudomonadati</taxon>
        <taxon>Spirochaetota</taxon>
        <taxon>Spirochaetia</taxon>
        <taxon>Leptospirales</taxon>
        <taxon>Leptospiraceae</taxon>
        <taxon>Leptospira</taxon>
    </lineage>
</organism>
<dbReference type="EMBL" id="RQFA01000066">
    <property type="protein sequence ID" value="TGK30931.1"/>
    <property type="molecule type" value="Genomic_DNA"/>
</dbReference>
<reference evidence="2" key="1">
    <citation type="journal article" date="2019" name="PLoS Negl. Trop. Dis.">
        <title>Revisiting the worldwide diversity of Leptospira species in the environment.</title>
        <authorList>
            <person name="Vincent A.T."/>
            <person name="Schiettekatte O."/>
            <person name="Bourhy P."/>
            <person name="Veyrier F.J."/>
            <person name="Picardeau M."/>
        </authorList>
    </citation>
    <scope>NUCLEOTIDE SEQUENCE [LARGE SCALE GENOMIC DNA]</scope>
    <source>
        <strain evidence="2">201800299</strain>
    </source>
</reference>
<proteinExistence type="predicted"/>
<evidence type="ECO:0000313" key="3">
    <source>
        <dbReference type="Proteomes" id="UP000298277"/>
    </source>
</evidence>
<protein>
    <submittedName>
        <fullName evidence="2">GNAT family N-acetyltransferase</fullName>
    </submittedName>
</protein>
<keyword evidence="2" id="KW-0808">Transferase</keyword>
<dbReference type="Gene3D" id="3.40.630.30">
    <property type="match status" value="1"/>
</dbReference>
<dbReference type="InterPro" id="IPR016181">
    <property type="entry name" value="Acyl_CoA_acyltransferase"/>
</dbReference>
<dbReference type="GO" id="GO:0016747">
    <property type="term" value="F:acyltransferase activity, transferring groups other than amino-acyl groups"/>
    <property type="evidence" value="ECO:0007669"/>
    <property type="project" value="InterPro"/>
</dbReference>